<dbReference type="OrthoDB" id="8562597at2"/>
<dbReference type="RefSeq" id="WP_052376093.1">
    <property type="nucleotide sequence ID" value="NZ_ASRX01000049.1"/>
</dbReference>
<evidence type="ECO:0000256" key="1">
    <source>
        <dbReference type="SAM" id="SignalP"/>
    </source>
</evidence>
<dbReference type="Gene3D" id="2.10.70.10">
    <property type="entry name" value="Complement Module, domain 1"/>
    <property type="match status" value="2"/>
</dbReference>
<evidence type="ECO:0000313" key="4">
    <source>
        <dbReference type="Proteomes" id="UP000019678"/>
    </source>
</evidence>
<proteinExistence type="predicted"/>
<evidence type="ECO:0000313" key="3">
    <source>
        <dbReference type="EMBL" id="EYF03290.1"/>
    </source>
</evidence>
<feature type="domain" description="VWFC" evidence="2">
    <location>
        <begin position="40"/>
        <end position="109"/>
    </location>
</feature>
<dbReference type="STRING" id="1192034.CAP_5794"/>
<feature type="signal peptide" evidence="1">
    <location>
        <begin position="1"/>
        <end position="26"/>
    </location>
</feature>
<dbReference type="InterPro" id="IPR008037">
    <property type="entry name" value="Pacifastin_dom"/>
</dbReference>
<name>A0A017T363_9BACT</name>
<dbReference type="EMBL" id="ASRX01000049">
    <property type="protein sequence ID" value="EYF03290.1"/>
    <property type="molecule type" value="Genomic_DNA"/>
</dbReference>
<protein>
    <submittedName>
        <fullName evidence="3">von Willebrand factor C and EGF domain protein</fullName>
    </submittedName>
</protein>
<evidence type="ECO:0000259" key="2">
    <source>
        <dbReference type="PROSITE" id="PS50184"/>
    </source>
</evidence>
<gene>
    <name evidence="3" type="ORF">CAP_5794</name>
</gene>
<accession>A0A017T363</accession>
<feature type="chain" id="PRO_5001496567" evidence="1">
    <location>
        <begin position="27"/>
        <end position="236"/>
    </location>
</feature>
<reference evidence="3 4" key="1">
    <citation type="submission" date="2013-05" db="EMBL/GenBank/DDBJ databases">
        <title>Genome assembly of Chondromyces apiculatus DSM 436.</title>
        <authorList>
            <person name="Sharma G."/>
            <person name="Khatri I."/>
            <person name="Kaur C."/>
            <person name="Mayilraj S."/>
            <person name="Subramanian S."/>
        </authorList>
    </citation>
    <scope>NUCLEOTIDE SEQUENCE [LARGE SCALE GENOMIC DNA]</scope>
    <source>
        <strain evidence="3 4">DSM 436</strain>
    </source>
</reference>
<keyword evidence="1" id="KW-0732">Signal</keyword>
<comment type="caution">
    <text evidence="3">The sequence shown here is derived from an EMBL/GenBank/DDBJ whole genome shotgun (WGS) entry which is preliminary data.</text>
</comment>
<dbReference type="Pfam" id="PF05375">
    <property type="entry name" value="Pacifastin_I"/>
    <property type="match status" value="1"/>
</dbReference>
<sequence length="236" mass="24903">MNTSPSSFLRSSLLALTALVPALLTGCVVVSGGDGGDDEGVCFYGDAAYDAGETFPADDGCNTCFCDSDGSVGCTERGCPSTSETCDTPSGPVPWGTDFQDDCNSCTCDEYGISCTAMWCDEGCVYEGTPYQPYESFPSIDGCNTCTCGENGAVSCTEMACECNPEEEWYRDYVADSPEACATTDYVCPENTTMFGNTCGCGCEQSAECEQTYNCMPPSDCPADLAAQCPFSEIVY</sequence>
<dbReference type="SUPFAM" id="SSF57603">
    <property type="entry name" value="FnI-like domain"/>
    <property type="match status" value="1"/>
</dbReference>
<dbReference type="GO" id="GO:0030414">
    <property type="term" value="F:peptidase inhibitor activity"/>
    <property type="evidence" value="ECO:0007669"/>
    <property type="project" value="InterPro"/>
</dbReference>
<keyword evidence="4" id="KW-1185">Reference proteome</keyword>
<dbReference type="AlphaFoldDB" id="A0A017T363"/>
<dbReference type="PROSITE" id="PS50184">
    <property type="entry name" value="VWFC_2"/>
    <property type="match status" value="1"/>
</dbReference>
<dbReference type="Proteomes" id="UP000019678">
    <property type="component" value="Unassembled WGS sequence"/>
</dbReference>
<dbReference type="InterPro" id="IPR001007">
    <property type="entry name" value="VWF_dom"/>
</dbReference>
<organism evidence="3 4">
    <name type="scientific">Chondromyces apiculatus DSM 436</name>
    <dbReference type="NCBI Taxonomy" id="1192034"/>
    <lineage>
        <taxon>Bacteria</taxon>
        <taxon>Pseudomonadati</taxon>
        <taxon>Myxococcota</taxon>
        <taxon>Polyangia</taxon>
        <taxon>Polyangiales</taxon>
        <taxon>Polyangiaceae</taxon>
        <taxon>Chondromyces</taxon>
    </lineage>
</organism>